<dbReference type="GO" id="GO:0005634">
    <property type="term" value="C:nucleus"/>
    <property type="evidence" value="ECO:0007669"/>
    <property type="project" value="UniProtKB-SubCell"/>
</dbReference>
<evidence type="ECO:0008006" key="5">
    <source>
        <dbReference type="Google" id="ProtNLM"/>
    </source>
</evidence>
<proteinExistence type="predicted"/>
<dbReference type="GO" id="GO:0000976">
    <property type="term" value="F:transcription cis-regulatory region binding"/>
    <property type="evidence" value="ECO:0007669"/>
    <property type="project" value="TreeGrafter"/>
</dbReference>
<dbReference type="GO" id="GO:0003700">
    <property type="term" value="F:DNA-binding transcription factor activity"/>
    <property type="evidence" value="ECO:0007669"/>
    <property type="project" value="TreeGrafter"/>
</dbReference>
<dbReference type="Pfam" id="PF11951">
    <property type="entry name" value="Fungal_trans_2"/>
    <property type="match status" value="1"/>
</dbReference>
<accession>A0A9P4I4N9</accession>
<comment type="caution">
    <text evidence="3">The sequence shown here is derived from an EMBL/GenBank/DDBJ whole genome shotgun (WGS) entry which is preliminary data.</text>
</comment>
<dbReference type="AlphaFoldDB" id="A0A9P4I4N9"/>
<keyword evidence="2" id="KW-0539">Nucleus</keyword>
<dbReference type="InterPro" id="IPR021858">
    <property type="entry name" value="Fun_TF"/>
</dbReference>
<protein>
    <recommendedName>
        <fullName evidence="5">Fungal-specific transcription factor domain-containing protein</fullName>
    </recommendedName>
</protein>
<evidence type="ECO:0000313" key="4">
    <source>
        <dbReference type="Proteomes" id="UP000799772"/>
    </source>
</evidence>
<evidence type="ECO:0000256" key="1">
    <source>
        <dbReference type="ARBA" id="ARBA00004123"/>
    </source>
</evidence>
<dbReference type="Proteomes" id="UP000799772">
    <property type="component" value="Unassembled WGS sequence"/>
</dbReference>
<reference evidence="3" key="1">
    <citation type="journal article" date="2020" name="Stud. Mycol.">
        <title>101 Dothideomycetes genomes: a test case for predicting lifestyles and emergence of pathogens.</title>
        <authorList>
            <person name="Haridas S."/>
            <person name="Albert R."/>
            <person name="Binder M."/>
            <person name="Bloem J."/>
            <person name="Labutti K."/>
            <person name="Salamov A."/>
            <person name="Andreopoulos B."/>
            <person name="Baker S."/>
            <person name="Barry K."/>
            <person name="Bills G."/>
            <person name="Bluhm B."/>
            <person name="Cannon C."/>
            <person name="Castanera R."/>
            <person name="Culley D."/>
            <person name="Daum C."/>
            <person name="Ezra D."/>
            <person name="Gonzalez J."/>
            <person name="Henrissat B."/>
            <person name="Kuo A."/>
            <person name="Liang C."/>
            <person name="Lipzen A."/>
            <person name="Lutzoni F."/>
            <person name="Magnuson J."/>
            <person name="Mondo S."/>
            <person name="Nolan M."/>
            <person name="Ohm R."/>
            <person name="Pangilinan J."/>
            <person name="Park H.-J."/>
            <person name="Ramirez L."/>
            <person name="Alfaro M."/>
            <person name="Sun H."/>
            <person name="Tritt A."/>
            <person name="Yoshinaga Y."/>
            <person name="Zwiers L.-H."/>
            <person name="Turgeon B."/>
            <person name="Goodwin S."/>
            <person name="Spatafora J."/>
            <person name="Crous P."/>
            <person name="Grigoriev I."/>
        </authorList>
    </citation>
    <scope>NUCLEOTIDE SEQUENCE</scope>
    <source>
        <strain evidence="3">CBS 133067</strain>
    </source>
</reference>
<evidence type="ECO:0000256" key="2">
    <source>
        <dbReference type="ARBA" id="ARBA00023242"/>
    </source>
</evidence>
<gene>
    <name evidence="3" type="ORF">NA57DRAFT_50419</name>
</gene>
<organism evidence="3 4">
    <name type="scientific">Rhizodiscina lignyota</name>
    <dbReference type="NCBI Taxonomy" id="1504668"/>
    <lineage>
        <taxon>Eukaryota</taxon>
        <taxon>Fungi</taxon>
        <taxon>Dikarya</taxon>
        <taxon>Ascomycota</taxon>
        <taxon>Pezizomycotina</taxon>
        <taxon>Dothideomycetes</taxon>
        <taxon>Pleosporomycetidae</taxon>
        <taxon>Aulographales</taxon>
        <taxon>Rhizodiscinaceae</taxon>
        <taxon>Rhizodiscina</taxon>
    </lineage>
</organism>
<dbReference type="PANTHER" id="PTHR37534">
    <property type="entry name" value="TRANSCRIPTIONAL ACTIVATOR PROTEIN UGA3"/>
    <property type="match status" value="1"/>
</dbReference>
<dbReference type="GO" id="GO:0045944">
    <property type="term" value="P:positive regulation of transcription by RNA polymerase II"/>
    <property type="evidence" value="ECO:0007669"/>
    <property type="project" value="TreeGrafter"/>
</dbReference>
<sequence length="422" mass="48174">MVCITPILNRHITSNLTYLSAWAYYNPKPYSCFWFPHQPYNSMARLDPFLTVNSRSPIARLISSSHDADNLYGLLVRLSFNDNEPPSLATRHAISALSYQHLSMERTAIMHRTSAIRALQNAIGYLEPSQIIQTTAASMLLSVAEILNYEASIPSWYIFFCGTKNLLRQATQKGGTCTEDGALIMDWIFYHDAMYMFSVRHWGHKRGHQKKISRWKTMMSKATSASESHVVVPTIGCSLELLNLLCEVVHAILDREDPSYHSQAHLKRIRALEIRLRGLEQCPDGVSGIEPEEKAHRSNIAELFRLATLTYLYRVAKGESRESIDANTIIERAFALLRNVKNCERPWSLFIIALEARTEHHRAIVLEILKESLRMQPVGMIALTKRMIHDAWVQQDLHDEEIDPLTLYGLIISRSRVPPCFA</sequence>
<dbReference type="PANTHER" id="PTHR37534:SF39">
    <property type="entry name" value="TRANSCRIPTION FACTOR DOMAIN-CONTAINING PROTEIN"/>
    <property type="match status" value="1"/>
</dbReference>
<dbReference type="OrthoDB" id="5130013at2759"/>
<dbReference type="EMBL" id="ML978147">
    <property type="protein sequence ID" value="KAF2092404.1"/>
    <property type="molecule type" value="Genomic_DNA"/>
</dbReference>
<name>A0A9P4I4N9_9PEZI</name>
<evidence type="ECO:0000313" key="3">
    <source>
        <dbReference type="EMBL" id="KAF2092404.1"/>
    </source>
</evidence>
<comment type="subcellular location">
    <subcellularLocation>
        <location evidence="1">Nucleus</location>
    </subcellularLocation>
</comment>
<keyword evidence="4" id="KW-1185">Reference proteome</keyword>